<keyword evidence="3" id="KW-1185">Reference proteome</keyword>
<dbReference type="SMART" id="SM00239">
    <property type="entry name" value="C2"/>
    <property type="match status" value="1"/>
</dbReference>
<evidence type="ECO:0000313" key="3">
    <source>
        <dbReference type="Proteomes" id="UP000054408"/>
    </source>
</evidence>
<gene>
    <name evidence="2" type="ORF">AMSG_11306</name>
</gene>
<sequence length="537" mass="55774">MASTSTSTITTILTGVVQVTVCRGRELLVCDKKSSDPFVVVQAGAVSFRTPVVTKSLAPVWADDGESSSGGGSGLGASSGAKNTFLLPLMAAPGFSLQILDWDRLGPADAMGTVFVSAEDILTKAATADSLATGTSTSDEFWFPVAHPSQPGAAAGQLAIKMLWTDQTPMVSLQGGALPAGTVWLAGIADNESLVVPHPAPMSYVHFVARMAPTWSSYNASPDTNLVIDEMDGPHALLRYPNDSKLASKCSVNAVVGLIDAAQAAGGRLVHTQYDPRAKTSLLKFATHDSASELATPVAIRFANAEVIVSTSLGSHRPAVRAAILTGLTGLQLKTDGLEVHKDGLFHAKAKGIDFDMDDIRLQYMEAVANALYAKGLSLIGHFRDMLIVQPHCPAVHGPQGRIVLAVAKDDALIRSPALPDQIADAFVTALGPAAASAWVGSDNNSCSALVVDDPRAEGDLFDNINTTATISALLTASASAGALSAAVVGTDADITLALVLPDCPPGTVLKPSELATALFITRIECKDKNTTGLFRL</sequence>
<feature type="domain" description="C2" evidence="1">
    <location>
        <begin position="1"/>
        <end position="131"/>
    </location>
</feature>
<dbReference type="Gene3D" id="2.60.40.150">
    <property type="entry name" value="C2 domain"/>
    <property type="match status" value="1"/>
</dbReference>
<name>A0A0L0DU54_THETB</name>
<dbReference type="STRING" id="461836.A0A0L0DU54"/>
<dbReference type="OrthoDB" id="270970at2759"/>
<proteinExistence type="predicted"/>
<protein>
    <recommendedName>
        <fullName evidence="1">C2 domain-containing protein</fullName>
    </recommendedName>
</protein>
<dbReference type="RefSeq" id="XP_013752784.1">
    <property type="nucleotide sequence ID" value="XM_013897330.1"/>
</dbReference>
<evidence type="ECO:0000313" key="2">
    <source>
        <dbReference type="EMBL" id="KNC55859.1"/>
    </source>
</evidence>
<dbReference type="Proteomes" id="UP000054408">
    <property type="component" value="Unassembled WGS sequence"/>
</dbReference>
<reference evidence="2 3" key="1">
    <citation type="submission" date="2010-05" db="EMBL/GenBank/DDBJ databases">
        <title>The Genome Sequence of Thecamonas trahens ATCC 50062.</title>
        <authorList>
            <consortium name="The Broad Institute Genome Sequencing Platform"/>
            <person name="Russ C."/>
            <person name="Cuomo C."/>
            <person name="Shea T."/>
            <person name="Young S.K."/>
            <person name="Zeng Q."/>
            <person name="Koehrsen M."/>
            <person name="Haas B."/>
            <person name="Borodovsky M."/>
            <person name="Guigo R."/>
            <person name="Alvarado L."/>
            <person name="Berlin A."/>
            <person name="Bochicchio J."/>
            <person name="Borenstein D."/>
            <person name="Chapman S."/>
            <person name="Chen Z."/>
            <person name="Freedman E."/>
            <person name="Gellesch M."/>
            <person name="Goldberg J."/>
            <person name="Griggs A."/>
            <person name="Gujja S."/>
            <person name="Heilman E."/>
            <person name="Heiman D."/>
            <person name="Hepburn T."/>
            <person name="Howarth C."/>
            <person name="Jen D."/>
            <person name="Larson L."/>
            <person name="Mehta T."/>
            <person name="Park D."/>
            <person name="Pearson M."/>
            <person name="Roberts A."/>
            <person name="Saif S."/>
            <person name="Shenoy N."/>
            <person name="Sisk P."/>
            <person name="Stolte C."/>
            <person name="Sykes S."/>
            <person name="Thomson T."/>
            <person name="Walk T."/>
            <person name="White J."/>
            <person name="Yandava C."/>
            <person name="Burger G."/>
            <person name="Gray M.W."/>
            <person name="Holland P.W.H."/>
            <person name="King N."/>
            <person name="Lang F.B.F."/>
            <person name="Roger A.J."/>
            <person name="Ruiz-Trillo I."/>
            <person name="Lander E."/>
            <person name="Nusbaum C."/>
        </authorList>
    </citation>
    <scope>NUCLEOTIDE SEQUENCE [LARGE SCALE GENOMIC DNA]</scope>
    <source>
        <strain evidence="2 3">ATCC 50062</strain>
    </source>
</reference>
<dbReference type="PROSITE" id="PS50004">
    <property type="entry name" value="C2"/>
    <property type="match status" value="1"/>
</dbReference>
<dbReference type="Pfam" id="PF00168">
    <property type="entry name" value="C2"/>
    <property type="match status" value="1"/>
</dbReference>
<dbReference type="AlphaFoldDB" id="A0A0L0DU54"/>
<organism evidence="2 3">
    <name type="scientific">Thecamonas trahens ATCC 50062</name>
    <dbReference type="NCBI Taxonomy" id="461836"/>
    <lineage>
        <taxon>Eukaryota</taxon>
        <taxon>Apusozoa</taxon>
        <taxon>Apusomonadida</taxon>
        <taxon>Apusomonadidae</taxon>
        <taxon>Thecamonas</taxon>
    </lineage>
</organism>
<dbReference type="GeneID" id="25569314"/>
<accession>A0A0L0DU54</accession>
<dbReference type="InterPro" id="IPR035892">
    <property type="entry name" value="C2_domain_sf"/>
</dbReference>
<dbReference type="EMBL" id="GL349507">
    <property type="protein sequence ID" value="KNC55859.1"/>
    <property type="molecule type" value="Genomic_DNA"/>
</dbReference>
<dbReference type="SUPFAM" id="SSF49562">
    <property type="entry name" value="C2 domain (Calcium/lipid-binding domain, CaLB)"/>
    <property type="match status" value="1"/>
</dbReference>
<evidence type="ECO:0000259" key="1">
    <source>
        <dbReference type="PROSITE" id="PS50004"/>
    </source>
</evidence>
<dbReference type="InterPro" id="IPR000008">
    <property type="entry name" value="C2_dom"/>
</dbReference>